<dbReference type="InterPro" id="IPR004843">
    <property type="entry name" value="Calcineurin-like_PHP"/>
</dbReference>
<dbReference type="GO" id="GO:0046872">
    <property type="term" value="F:metal ion binding"/>
    <property type="evidence" value="ECO:0007669"/>
    <property type="project" value="UniProtKB-KW"/>
</dbReference>
<dbReference type="Gene3D" id="3.60.21.10">
    <property type="match status" value="1"/>
</dbReference>
<keyword evidence="1" id="KW-0479">Metal-binding</keyword>
<keyword evidence="3" id="KW-0408">Iron</keyword>
<comment type="similarity">
    <text evidence="4">Belongs to the cyclic nucleotide phosphodiesterase class-III family.</text>
</comment>
<accession>A0A7X6BHH8</accession>
<dbReference type="Proteomes" id="UP000558192">
    <property type="component" value="Unassembled WGS sequence"/>
</dbReference>
<dbReference type="InterPro" id="IPR029052">
    <property type="entry name" value="Metallo-depent_PP-like"/>
</dbReference>
<keyword evidence="7" id="KW-1185">Reference proteome</keyword>
<comment type="caution">
    <text evidence="6">The sequence shown here is derived from an EMBL/GenBank/DDBJ whole genome shotgun (WGS) entry which is preliminary data.</text>
</comment>
<dbReference type="InterPro" id="IPR050884">
    <property type="entry name" value="CNP_phosphodiesterase-III"/>
</dbReference>
<dbReference type="GO" id="GO:0016787">
    <property type="term" value="F:hydrolase activity"/>
    <property type="evidence" value="ECO:0007669"/>
    <property type="project" value="UniProtKB-KW"/>
</dbReference>
<dbReference type="RefSeq" id="WP_168070493.1">
    <property type="nucleotide sequence ID" value="NZ_JAATJC010000001.1"/>
</dbReference>
<name>A0A7X6BHH8_9SPHN</name>
<dbReference type="PANTHER" id="PTHR42988">
    <property type="entry name" value="PHOSPHOHYDROLASE"/>
    <property type="match status" value="1"/>
</dbReference>
<dbReference type="SUPFAM" id="SSF56300">
    <property type="entry name" value="Metallo-dependent phosphatases"/>
    <property type="match status" value="1"/>
</dbReference>
<dbReference type="PANTHER" id="PTHR42988:SF2">
    <property type="entry name" value="CYCLIC NUCLEOTIDE PHOSPHODIESTERASE CBUA0032-RELATED"/>
    <property type="match status" value="1"/>
</dbReference>
<sequence>MARIVHLSDLHFGAHDERIVAAVLAEVDSAAPDLVIISGDFTQRAKTEQYQEACRFLEKLRDAGHEMLAVPGNHDVPLYDVFRRFLSPLARYKKYIDETLCPWHRMDGVSVLGLNTARSLTIKDGRINSEQRDFVCRHFEEAPQGDLKVLVTHHPLFALPVSDEGILGRPVGRQEKALDVVNELGIDLLLAGHNHRASTHHARDLVTRAGGALVVQAGTATSVRTREEEQSFNILEVEPGAVALGLKRWTGDSFETAEPTRFTKEDGAWHRAEVLADPAEA</sequence>
<dbReference type="AlphaFoldDB" id="A0A7X6BHH8"/>
<gene>
    <name evidence="6" type="ORF">GGQ97_002761</name>
</gene>
<evidence type="ECO:0000256" key="4">
    <source>
        <dbReference type="ARBA" id="ARBA00025742"/>
    </source>
</evidence>
<evidence type="ECO:0000313" key="6">
    <source>
        <dbReference type="EMBL" id="NJC06968.1"/>
    </source>
</evidence>
<organism evidence="6 7">
    <name type="scientific">Sphingomonas kaistensis</name>
    <dbReference type="NCBI Taxonomy" id="298708"/>
    <lineage>
        <taxon>Bacteria</taxon>
        <taxon>Pseudomonadati</taxon>
        <taxon>Pseudomonadota</taxon>
        <taxon>Alphaproteobacteria</taxon>
        <taxon>Sphingomonadales</taxon>
        <taxon>Sphingomonadaceae</taxon>
        <taxon>Sphingomonas</taxon>
    </lineage>
</organism>
<feature type="domain" description="Calcineurin-like phosphoesterase" evidence="5">
    <location>
        <begin position="3"/>
        <end position="196"/>
    </location>
</feature>
<keyword evidence="2" id="KW-0378">Hydrolase</keyword>
<protein>
    <submittedName>
        <fullName evidence="6">3',5'-cyclic AMP phosphodiesterase CpdA</fullName>
    </submittedName>
</protein>
<evidence type="ECO:0000256" key="1">
    <source>
        <dbReference type="ARBA" id="ARBA00022723"/>
    </source>
</evidence>
<reference evidence="6 7" key="1">
    <citation type="submission" date="2020-03" db="EMBL/GenBank/DDBJ databases">
        <title>Genomic Encyclopedia of Type Strains, Phase IV (KMG-IV): sequencing the most valuable type-strain genomes for metagenomic binning, comparative biology and taxonomic classification.</title>
        <authorList>
            <person name="Goeker M."/>
        </authorList>
    </citation>
    <scope>NUCLEOTIDE SEQUENCE [LARGE SCALE GENOMIC DNA]</scope>
    <source>
        <strain evidence="6 7">DSM 16846</strain>
    </source>
</reference>
<evidence type="ECO:0000313" key="7">
    <source>
        <dbReference type="Proteomes" id="UP000558192"/>
    </source>
</evidence>
<evidence type="ECO:0000256" key="2">
    <source>
        <dbReference type="ARBA" id="ARBA00022801"/>
    </source>
</evidence>
<dbReference type="Pfam" id="PF00149">
    <property type="entry name" value="Metallophos"/>
    <property type="match status" value="1"/>
</dbReference>
<evidence type="ECO:0000256" key="3">
    <source>
        <dbReference type="ARBA" id="ARBA00023004"/>
    </source>
</evidence>
<dbReference type="EMBL" id="JAATJC010000001">
    <property type="protein sequence ID" value="NJC06968.1"/>
    <property type="molecule type" value="Genomic_DNA"/>
</dbReference>
<proteinExistence type="inferred from homology"/>
<evidence type="ECO:0000259" key="5">
    <source>
        <dbReference type="Pfam" id="PF00149"/>
    </source>
</evidence>